<protein>
    <submittedName>
        <fullName evidence="1">Uncharacterized protein</fullName>
    </submittedName>
</protein>
<dbReference type="EMBL" id="LUUJ01000026">
    <property type="protein sequence ID" value="OAI20421.1"/>
    <property type="molecule type" value="Genomic_DNA"/>
</dbReference>
<reference evidence="1 2" key="1">
    <citation type="submission" date="2016-03" db="EMBL/GenBank/DDBJ databases">
        <authorList>
            <person name="Ploux O."/>
        </authorList>
    </citation>
    <scope>NUCLEOTIDE SEQUENCE [LARGE SCALE GENOMIC DNA]</scope>
    <source>
        <strain evidence="1 2">R-45378</strain>
    </source>
</reference>
<proteinExistence type="predicted"/>
<gene>
    <name evidence="1" type="ORF">A1507_22850</name>
</gene>
<organism evidence="1 2">
    <name type="scientific">Methylomonas koyamae</name>
    <dbReference type="NCBI Taxonomy" id="702114"/>
    <lineage>
        <taxon>Bacteria</taxon>
        <taxon>Pseudomonadati</taxon>
        <taxon>Pseudomonadota</taxon>
        <taxon>Gammaproteobacteria</taxon>
        <taxon>Methylococcales</taxon>
        <taxon>Methylococcaceae</taxon>
        <taxon>Methylomonas</taxon>
    </lineage>
</organism>
<comment type="caution">
    <text evidence="1">The sequence shown here is derived from an EMBL/GenBank/DDBJ whole genome shotgun (WGS) entry which is preliminary data.</text>
</comment>
<name>A0A177NR84_9GAMM</name>
<evidence type="ECO:0000313" key="1">
    <source>
        <dbReference type="EMBL" id="OAI20421.1"/>
    </source>
</evidence>
<accession>A0A177NR84</accession>
<evidence type="ECO:0000313" key="2">
    <source>
        <dbReference type="Proteomes" id="UP000077857"/>
    </source>
</evidence>
<dbReference type="RefSeq" id="WP_064039129.1">
    <property type="nucleotide sequence ID" value="NZ_LUUJ01000026.1"/>
</dbReference>
<sequence length="179" mass="19491">MRTINTTLVHADSGENITIQSKPAKAFNDVFSMGFVLNSKDPKTKQFATDATGLQIVKDSLEYTQNECLLGLSGIGALLLAADPVNLTRNDLENVGILIKNLAEFSHEAKDHLESINEDIESRAGLISDPKQAAYHFNVHTEAREIRKSRSMSYADAVAMAAGRMAVREADAQTEASQP</sequence>
<dbReference type="Proteomes" id="UP000077857">
    <property type="component" value="Unassembled WGS sequence"/>
</dbReference>
<dbReference type="AlphaFoldDB" id="A0A177NR84"/>